<dbReference type="CDD" id="cd02248">
    <property type="entry name" value="Peptidase_C1A"/>
    <property type="match status" value="1"/>
</dbReference>
<evidence type="ECO:0000256" key="1">
    <source>
        <dbReference type="ARBA" id="ARBA00008455"/>
    </source>
</evidence>
<evidence type="ECO:0000256" key="2">
    <source>
        <dbReference type="ARBA" id="ARBA00023157"/>
    </source>
</evidence>
<dbReference type="Pfam" id="PF00112">
    <property type="entry name" value="Peptidase_C1"/>
    <property type="match status" value="1"/>
</dbReference>
<feature type="transmembrane region" description="Helical" evidence="3">
    <location>
        <begin position="498"/>
        <end position="520"/>
    </location>
</feature>
<keyword evidence="3" id="KW-0812">Transmembrane</keyword>
<dbReference type="EMBL" id="CAXDID020000439">
    <property type="protein sequence ID" value="CAL6091909.1"/>
    <property type="molecule type" value="Genomic_DNA"/>
</dbReference>
<keyword evidence="6" id="KW-1185">Reference proteome</keyword>
<organism evidence="5 6">
    <name type="scientific">Hexamita inflata</name>
    <dbReference type="NCBI Taxonomy" id="28002"/>
    <lineage>
        <taxon>Eukaryota</taxon>
        <taxon>Metamonada</taxon>
        <taxon>Diplomonadida</taxon>
        <taxon>Hexamitidae</taxon>
        <taxon>Hexamitinae</taxon>
        <taxon>Hexamita</taxon>
    </lineage>
</organism>
<keyword evidence="3" id="KW-0472">Membrane</keyword>
<feature type="domain" description="Peptidase C1A papain C-terminal" evidence="4">
    <location>
        <begin position="162"/>
        <end position="431"/>
    </location>
</feature>
<dbReference type="InterPro" id="IPR000169">
    <property type="entry name" value="Pept_cys_AS"/>
</dbReference>
<dbReference type="PANTHER" id="PTHR12411">
    <property type="entry name" value="CYSTEINE PROTEASE FAMILY C1-RELATED"/>
    <property type="match status" value="1"/>
</dbReference>
<dbReference type="InterPro" id="IPR039417">
    <property type="entry name" value="Peptidase_C1A_papain-like"/>
</dbReference>
<dbReference type="GO" id="GO:0008233">
    <property type="term" value="F:peptidase activity"/>
    <property type="evidence" value="ECO:0007669"/>
    <property type="project" value="UniProtKB-KW"/>
</dbReference>
<keyword evidence="3" id="KW-1133">Transmembrane helix</keyword>
<sequence>MLSLLYLSLQKLSDKQCLKEFQKFELTYKKNYLTIPQRELALFNFCKNLNLVLEHNSDPSNYKLALNENSDLAKQRPSGYIEVPIEPDYEPTTPQTLNRLSATYPHSTPYTDPGQSDTVLNTFNRLNASDIMTQCAPRANMTNSFTLSGAMRTAITFPTAVLPLRVDLRKLGTVPRAQDQGSCGSCYAHASRNVFTSLVSRDLTYYLQQPGLTRWNLSTADLVFSVQYMLNRTFGANQYCSGGNYQYVATDLANYRINSMEMEKDYPYTSMFESDSKVYTSAPAVPDAKIPVNERINPIYYFGFNTIKYNCPKSFFRLTQNPTTKTFDAQDEELIKSVLARGIAIAGSMHTEGGTEAENSKFNVYSSGIFSGSCSKGTGSNHQITYVGYGTYQGKPVWVIQNSWGTSWGIQGTFMIERGKNAMCTEATIDISLNRYFGFDADQDVPFEQSDAYKTLKGSKADVGKNYIDLNENRIVYAVNGLDNEDGTWIQAKVHTSLIIVVVVMALAGLVILYFLSVWLCCPPQNLVKPTIYVKFSEQQAKGFDWSKADENEKLK</sequence>
<keyword evidence="2" id="KW-1015">Disulfide bond</keyword>
<dbReference type="PROSITE" id="PS00139">
    <property type="entry name" value="THIOL_PROTEASE_CYS"/>
    <property type="match status" value="1"/>
</dbReference>
<evidence type="ECO:0000256" key="3">
    <source>
        <dbReference type="SAM" id="Phobius"/>
    </source>
</evidence>
<comment type="similarity">
    <text evidence="1">Belongs to the peptidase C1 family.</text>
</comment>
<name>A0ABP1LV05_9EUKA</name>
<dbReference type="InterPro" id="IPR038765">
    <property type="entry name" value="Papain-like_cys_pep_sf"/>
</dbReference>
<reference evidence="5 6" key="1">
    <citation type="submission" date="2024-07" db="EMBL/GenBank/DDBJ databases">
        <authorList>
            <person name="Akdeniz Z."/>
        </authorList>
    </citation>
    <scope>NUCLEOTIDE SEQUENCE [LARGE SCALE GENOMIC DNA]</scope>
</reference>
<protein>
    <submittedName>
        <fullName evidence="5">Papain_family cysteine protease</fullName>
    </submittedName>
</protein>
<dbReference type="Pfam" id="PF08246">
    <property type="entry name" value="Inhibitor_I29"/>
    <property type="match status" value="1"/>
</dbReference>
<dbReference type="InterPro" id="IPR013201">
    <property type="entry name" value="Prot_inhib_I29"/>
</dbReference>
<dbReference type="InterPro" id="IPR013128">
    <property type="entry name" value="Peptidase_C1A"/>
</dbReference>
<dbReference type="Gene3D" id="3.90.70.10">
    <property type="entry name" value="Cysteine proteinases"/>
    <property type="match status" value="1"/>
</dbReference>
<gene>
    <name evidence="5" type="ORF">HINF_LOCUS66013</name>
</gene>
<keyword evidence="5" id="KW-0645">Protease</keyword>
<evidence type="ECO:0000259" key="4">
    <source>
        <dbReference type="SMART" id="SM00645"/>
    </source>
</evidence>
<evidence type="ECO:0000313" key="5">
    <source>
        <dbReference type="EMBL" id="CAL6091909.1"/>
    </source>
</evidence>
<dbReference type="Proteomes" id="UP001642409">
    <property type="component" value="Unassembled WGS sequence"/>
</dbReference>
<dbReference type="GO" id="GO:0006508">
    <property type="term" value="P:proteolysis"/>
    <property type="evidence" value="ECO:0007669"/>
    <property type="project" value="UniProtKB-KW"/>
</dbReference>
<accession>A0ABP1LV05</accession>
<dbReference type="SUPFAM" id="SSF54001">
    <property type="entry name" value="Cysteine proteinases"/>
    <property type="match status" value="1"/>
</dbReference>
<comment type="caution">
    <text evidence="5">The sequence shown here is derived from an EMBL/GenBank/DDBJ whole genome shotgun (WGS) entry which is preliminary data.</text>
</comment>
<keyword evidence="5" id="KW-0378">Hydrolase</keyword>
<evidence type="ECO:0000313" key="6">
    <source>
        <dbReference type="Proteomes" id="UP001642409"/>
    </source>
</evidence>
<proteinExistence type="inferred from homology"/>
<dbReference type="InterPro" id="IPR000668">
    <property type="entry name" value="Peptidase_C1A_C"/>
</dbReference>
<dbReference type="SMART" id="SM00645">
    <property type="entry name" value="Pept_C1"/>
    <property type="match status" value="1"/>
</dbReference>